<keyword evidence="1" id="KW-0560">Oxidoreductase</keyword>
<dbReference type="Pfam" id="PF01243">
    <property type="entry name" value="PNPOx_N"/>
    <property type="match status" value="1"/>
</dbReference>
<dbReference type="NCBIfam" id="TIGR03618">
    <property type="entry name" value="Rv1155_F420"/>
    <property type="match status" value="1"/>
</dbReference>
<evidence type="ECO:0000256" key="1">
    <source>
        <dbReference type="ARBA" id="ARBA00023002"/>
    </source>
</evidence>
<dbReference type="EMBL" id="CAFBNF010000057">
    <property type="protein sequence ID" value="CAB4938740.1"/>
    <property type="molecule type" value="Genomic_DNA"/>
</dbReference>
<evidence type="ECO:0000313" key="3">
    <source>
        <dbReference type="EMBL" id="CAB4938740.1"/>
    </source>
</evidence>
<accession>A0A6J7J6P7</accession>
<sequence length="139" mass="15450">MDLHRALDFASHRRTTVLTTLRRDGRPQQSVVFYLADDDRFTISLTDSRAKTKNLRRDPRAALFIAGDNPFEWVSLDGTVALSPVASAPDDATVDALVDYYRRGSGEHDNWDEYRAAMVADGRLVATFTATSATGMLPE</sequence>
<evidence type="ECO:0000259" key="2">
    <source>
        <dbReference type="Pfam" id="PF01243"/>
    </source>
</evidence>
<dbReference type="PANTHER" id="PTHR35176:SF2">
    <property type="entry name" value="F420H(2)-DEPENDENT REDUCTASE RV1155"/>
    <property type="match status" value="1"/>
</dbReference>
<dbReference type="InterPro" id="IPR012349">
    <property type="entry name" value="Split_barrel_FMN-bd"/>
</dbReference>
<dbReference type="InterPro" id="IPR052019">
    <property type="entry name" value="F420H2_bilvrd_red/Heme_oxyg"/>
</dbReference>
<name>A0A6J7J6P7_9ZZZZ</name>
<dbReference type="SUPFAM" id="SSF50475">
    <property type="entry name" value="FMN-binding split barrel"/>
    <property type="match status" value="1"/>
</dbReference>
<reference evidence="3" key="1">
    <citation type="submission" date="2020-05" db="EMBL/GenBank/DDBJ databases">
        <authorList>
            <person name="Chiriac C."/>
            <person name="Salcher M."/>
            <person name="Ghai R."/>
            <person name="Kavagutti S V."/>
        </authorList>
    </citation>
    <scope>NUCLEOTIDE SEQUENCE</scope>
</reference>
<gene>
    <name evidence="3" type="ORF">UFOPK3773_00716</name>
</gene>
<dbReference type="GO" id="GO:0070967">
    <property type="term" value="F:coenzyme F420 binding"/>
    <property type="evidence" value="ECO:0007669"/>
    <property type="project" value="TreeGrafter"/>
</dbReference>
<organism evidence="3">
    <name type="scientific">freshwater metagenome</name>
    <dbReference type="NCBI Taxonomy" id="449393"/>
    <lineage>
        <taxon>unclassified sequences</taxon>
        <taxon>metagenomes</taxon>
        <taxon>ecological metagenomes</taxon>
    </lineage>
</organism>
<dbReference type="InterPro" id="IPR011576">
    <property type="entry name" value="Pyridox_Oxase_N"/>
</dbReference>
<dbReference type="InterPro" id="IPR019920">
    <property type="entry name" value="F420-binding_dom_put"/>
</dbReference>
<dbReference type="GO" id="GO:0016627">
    <property type="term" value="F:oxidoreductase activity, acting on the CH-CH group of donors"/>
    <property type="evidence" value="ECO:0007669"/>
    <property type="project" value="TreeGrafter"/>
</dbReference>
<dbReference type="GO" id="GO:0005829">
    <property type="term" value="C:cytosol"/>
    <property type="evidence" value="ECO:0007669"/>
    <property type="project" value="TreeGrafter"/>
</dbReference>
<dbReference type="PANTHER" id="PTHR35176">
    <property type="entry name" value="HEME OXYGENASE HI_0854-RELATED"/>
    <property type="match status" value="1"/>
</dbReference>
<dbReference type="AlphaFoldDB" id="A0A6J7J6P7"/>
<protein>
    <submittedName>
        <fullName evidence="3">Unannotated protein</fullName>
    </submittedName>
</protein>
<proteinExistence type="predicted"/>
<feature type="domain" description="Pyridoxamine 5'-phosphate oxidase N-terminal" evidence="2">
    <location>
        <begin position="7"/>
        <end position="115"/>
    </location>
</feature>
<dbReference type="Gene3D" id="2.30.110.10">
    <property type="entry name" value="Electron Transport, Fmn-binding Protein, Chain A"/>
    <property type="match status" value="1"/>
</dbReference>